<dbReference type="Proteomes" id="UP000286077">
    <property type="component" value="Unassembled WGS sequence"/>
</dbReference>
<dbReference type="EMBL" id="QSAQ01000035">
    <property type="protein sequence ID" value="RGW66272.1"/>
    <property type="molecule type" value="Genomic_DNA"/>
</dbReference>
<gene>
    <name evidence="1" type="ORF">DWV60_12415</name>
</gene>
<evidence type="ECO:0000313" key="2">
    <source>
        <dbReference type="Proteomes" id="UP000286077"/>
    </source>
</evidence>
<protein>
    <submittedName>
        <fullName evidence="1">Uncharacterized protein</fullName>
    </submittedName>
</protein>
<organism evidence="1 2">
    <name type="scientific">Segatella copri</name>
    <dbReference type="NCBI Taxonomy" id="165179"/>
    <lineage>
        <taxon>Bacteria</taxon>
        <taxon>Pseudomonadati</taxon>
        <taxon>Bacteroidota</taxon>
        <taxon>Bacteroidia</taxon>
        <taxon>Bacteroidales</taxon>
        <taxon>Prevotellaceae</taxon>
        <taxon>Segatella</taxon>
    </lineage>
</organism>
<proteinExistence type="predicted"/>
<dbReference type="RefSeq" id="WP_118141038.1">
    <property type="nucleotide sequence ID" value="NZ_QSAQ01000035.1"/>
</dbReference>
<accession>A0AA93BFJ7</accession>
<evidence type="ECO:0000313" key="1">
    <source>
        <dbReference type="EMBL" id="RGW66272.1"/>
    </source>
</evidence>
<dbReference type="AlphaFoldDB" id="A0AA93BFJ7"/>
<reference evidence="1 2" key="1">
    <citation type="submission" date="2018-08" db="EMBL/GenBank/DDBJ databases">
        <title>A genome reference for cultivated species of the human gut microbiota.</title>
        <authorList>
            <person name="Zou Y."/>
            <person name="Xue W."/>
            <person name="Luo G."/>
        </authorList>
    </citation>
    <scope>NUCLEOTIDE SEQUENCE [LARGE SCALE GENOMIC DNA]</scope>
    <source>
        <strain evidence="1 2">AF11-14</strain>
    </source>
</reference>
<sequence>MSNESQEYHLELAEPLTNPVAILPNYVYKEKNAQGEEKTTEGTFSYSIFVPTGVTEYNFTLKKEDVINWKGDKDIAPVVSKIIFQNNEQIDAPFTMKIKSLTRTSILNMPSSGFATFCASYPVNYGSLNLEAYAVKLNADTKTITLEKIEGKVPAGKAVLLKGTPNGSYKLTTGEGDETDFNTDLKFSDGTATSTTEKTVYGLATVNGQDGFYKASNDKTIPAKCAYLEVKNSANPAKFYSLGDHSGSTTGITSVKNEAAGNNAPMYNLAGQLVDKGYKGIVIKNGKKIVLK</sequence>
<comment type="caution">
    <text evidence="1">The sequence shown here is derived from an EMBL/GenBank/DDBJ whole genome shotgun (WGS) entry which is preliminary data.</text>
</comment>
<name>A0AA93BFJ7_9BACT</name>